<protein>
    <submittedName>
        <fullName evidence="6">ABC transporter substrate-binding protein</fullName>
    </submittedName>
</protein>
<dbReference type="EMBL" id="WJJP01000588">
    <property type="protein sequence ID" value="MBD3326491.1"/>
    <property type="molecule type" value="Genomic_DNA"/>
</dbReference>
<dbReference type="PANTHER" id="PTHR30483:SF6">
    <property type="entry name" value="PERIPLASMIC BINDING PROTEIN OF ABC TRANSPORTER FOR NATURAL AMINO ACIDS"/>
    <property type="match status" value="1"/>
</dbReference>
<dbReference type="InterPro" id="IPR028082">
    <property type="entry name" value="Peripla_BP_I"/>
</dbReference>
<evidence type="ECO:0000256" key="3">
    <source>
        <dbReference type="ARBA" id="ARBA00022729"/>
    </source>
</evidence>
<dbReference type="PRINTS" id="PR00337">
    <property type="entry name" value="LEUILEVALBP"/>
</dbReference>
<dbReference type="InterPro" id="IPR000709">
    <property type="entry name" value="Leu_Ile_Val-bd"/>
</dbReference>
<evidence type="ECO:0000256" key="2">
    <source>
        <dbReference type="ARBA" id="ARBA00022448"/>
    </source>
</evidence>
<name>A0A9D5Q830_9BACT</name>
<evidence type="ECO:0000256" key="4">
    <source>
        <dbReference type="ARBA" id="ARBA00022970"/>
    </source>
</evidence>
<accession>A0A9D5Q830</accession>
<dbReference type="GO" id="GO:0006865">
    <property type="term" value="P:amino acid transport"/>
    <property type="evidence" value="ECO:0007669"/>
    <property type="project" value="UniProtKB-KW"/>
</dbReference>
<dbReference type="SUPFAM" id="SSF53822">
    <property type="entry name" value="Periplasmic binding protein-like I"/>
    <property type="match status" value="1"/>
</dbReference>
<dbReference type="CDD" id="cd06347">
    <property type="entry name" value="PBP1_ABC_LivK_ligand_binding-like"/>
    <property type="match status" value="1"/>
</dbReference>
<evidence type="ECO:0000313" key="7">
    <source>
        <dbReference type="Proteomes" id="UP000649604"/>
    </source>
</evidence>
<comment type="similarity">
    <text evidence="1">Belongs to the leucine-binding protein family.</text>
</comment>
<dbReference type="Proteomes" id="UP000649604">
    <property type="component" value="Unassembled WGS sequence"/>
</dbReference>
<reference evidence="6" key="1">
    <citation type="submission" date="2019-11" db="EMBL/GenBank/DDBJ databases">
        <title>Microbial mats filling the niche in hypersaline microbial mats.</title>
        <authorList>
            <person name="Wong H.L."/>
            <person name="Macleod F.I."/>
            <person name="White R.A. III"/>
            <person name="Burns B.P."/>
        </authorList>
    </citation>
    <scope>NUCLEOTIDE SEQUENCE</scope>
    <source>
        <strain evidence="6">Rbin_158</strain>
    </source>
</reference>
<dbReference type="PANTHER" id="PTHR30483">
    <property type="entry name" value="LEUCINE-SPECIFIC-BINDING PROTEIN"/>
    <property type="match status" value="1"/>
</dbReference>
<sequence>MQIGNFWRKIVMTKRLLIVGLVLLMVGGATGRVFAADPIKIGMYADLSAGTAQWGTDAEKGARLRVKELNEQGGIMGRPIELIIYDCKTSPTEAVKAYTRLVQQDQVCAVYGSLLSNTGLAVSPVAAQLKVPTVSRAMDERVTTPNFDPDDPENPGPPNPYFFLLQPSAFQQAAMIAGYAIDELGLNTFAMLYNKGNAYAEYLAKGFEYYVTERGKEMLGSFEFQAGDMDYKAQLTKIKQLQPDGLFIPNYVTQNANAVKQARELGLETTFLGNNSWYKPMDEVAGDAADGGYFPNNIAFDDPSLQWFFDAYKAEYGVEPRLHSFSGWDDVGFILHAIEKAQSTDPEKIRDAMESTTEFEGIIGTINIDPETHRPVGLKMSILYFDGAEIKTAELKYYPKEP</sequence>
<evidence type="ECO:0000256" key="1">
    <source>
        <dbReference type="ARBA" id="ARBA00010062"/>
    </source>
</evidence>
<keyword evidence="3" id="KW-0732">Signal</keyword>
<proteinExistence type="inferred from homology"/>
<gene>
    <name evidence="6" type="ORF">GF339_18045</name>
</gene>
<dbReference type="AlphaFoldDB" id="A0A9D5Q830"/>
<dbReference type="Gene3D" id="3.40.50.2300">
    <property type="match status" value="2"/>
</dbReference>
<dbReference type="InterPro" id="IPR051010">
    <property type="entry name" value="BCAA_transport"/>
</dbReference>
<evidence type="ECO:0000259" key="5">
    <source>
        <dbReference type="Pfam" id="PF13458"/>
    </source>
</evidence>
<organism evidence="6 7">
    <name type="scientific">candidate division KSB3 bacterium</name>
    <dbReference type="NCBI Taxonomy" id="2044937"/>
    <lineage>
        <taxon>Bacteria</taxon>
        <taxon>candidate division KSB3</taxon>
    </lineage>
</organism>
<feature type="domain" description="Leucine-binding protein" evidence="5">
    <location>
        <begin position="38"/>
        <end position="376"/>
    </location>
</feature>
<keyword evidence="2" id="KW-0813">Transport</keyword>
<dbReference type="Pfam" id="PF13458">
    <property type="entry name" value="Peripla_BP_6"/>
    <property type="match status" value="1"/>
</dbReference>
<evidence type="ECO:0000313" key="6">
    <source>
        <dbReference type="EMBL" id="MBD3326491.1"/>
    </source>
</evidence>
<keyword evidence="4" id="KW-0029">Amino-acid transport</keyword>
<comment type="caution">
    <text evidence="6">The sequence shown here is derived from an EMBL/GenBank/DDBJ whole genome shotgun (WGS) entry which is preliminary data.</text>
</comment>
<dbReference type="InterPro" id="IPR028081">
    <property type="entry name" value="Leu-bd"/>
</dbReference>